<comment type="caution">
    <text evidence="4">The sequence shown here is derived from an EMBL/GenBank/DDBJ whole genome shotgun (WGS) entry which is preliminary data.</text>
</comment>
<evidence type="ECO:0000256" key="1">
    <source>
        <dbReference type="ARBA" id="ARBA00022553"/>
    </source>
</evidence>
<comment type="caution">
    <text evidence="2">Lacks conserved residue(s) required for the propagation of feature annotation.</text>
</comment>
<dbReference type="InterPro" id="IPR011006">
    <property type="entry name" value="CheY-like_superfamily"/>
</dbReference>
<proteinExistence type="predicted"/>
<gene>
    <name evidence="4" type="ORF">BGZ70_007378</name>
</gene>
<dbReference type="PANTHER" id="PTHR45339">
    <property type="entry name" value="HYBRID SIGNAL TRANSDUCTION HISTIDINE KINASE J"/>
    <property type="match status" value="1"/>
</dbReference>
<keyword evidence="1" id="KW-0597">Phosphoprotein</keyword>
<organism evidence="4 5">
    <name type="scientific">Mortierella alpina</name>
    <name type="common">Oleaginous fungus</name>
    <name type="synonym">Mortierella renispora</name>
    <dbReference type="NCBI Taxonomy" id="64518"/>
    <lineage>
        <taxon>Eukaryota</taxon>
        <taxon>Fungi</taxon>
        <taxon>Fungi incertae sedis</taxon>
        <taxon>Mucoromycota</taxon>
        <taxon>Mortierellomycotina</taxon>
        <taxon>Mortierellomycetes</taxon>
        <taxon>Mortierellales</taxon>
        <taxon>Mortierellaceae</taxon>
        <taxon>Mortierella</taxon>
    </lineage>
</organism>
<dbReference type="GO" id="GO:0000160">
    <property type="term" value="P:phosphorelay signal transduction system"/>
    <property type="evidence" value="ECO:0007669"/>
    <property type="project" value="InterPro"/>
</dbReference>
<dbReference type="PROSITE" id="PS50110">
    <property type="entry name" value="RESPONSE_REGULATORY"/>
    <property type="match status" value="1"/>
</dbReference>
<dbReference type="SUPFAM" id="SSF52172">
    <property type="entry name" value="CheY-like"/>
    <property type="match status" value="1"/>
</dbReference>
<evidence type="ECO:0000313" key="4">
    <source>
        <dbReference type="EMBL" id="KAF9963492.1"/>
    </source>
</evidence>
<evidence type="ECO:0000256" key="2">
    <source>
        <dbReference type="PROSITE-ProRule" id="PRU00169"/>
    </source>
</evidence>
<keyword evidence="5" id="KW-1185">Reference proteome</keyword>
<dbReference type="Gene3D" id="3.40.50.2300">
    <property type="match status" value="1"/>
</dbReference>
<dbReference type="PANTHER" id="PTHR45339:SF6">
    <property type="entry name" value="SENSORY HISTIDINE PROTEIN KINASE"/>
    <property type="match status" value="1"/>
</dbReference>
<feature type="domain" description="Response regulatory" evidence="3">
    <location>
        <begin position="1"/>
        <end position="74"/>
    </location>
</feature>
<name>A0A9P6M332_MORAP</name>
<reference evidence="4" key="1">
    <citation type="journal article" date="2020" name="Fungal Divers.">
        <title>Resolving the Mortierellaceae phylogeny through synthesis of multi-gene phylogenetics and phylogenomics.</title>
        <authorList>
            <person name="Vandepol N."/>
            <person name="Liber J."/>
            <person name="Desiro A."/>
            <person name="Na H."/>
            <person name="Kennedy M."/>
            <person name="Barry K."/>
            <person name="Grigoriev I.V."/>
            <person name="Miller A.N."/>
            <person name="O'Donnell K."/>
            <person name="Stajich J.E."/>
            <person name="Bonito G."/>
        </authorList>
    </citation>
    <scope>NUCLEOTIDE SEQUENCE</scope>
    <source>
        <strain evidence="4">CK1249</strain>
    </source>
</reference>
<dbReference type="InterPro" id="IPR001789">
    <property type="entry name" value="Sig_transdc_resp-reg_receiver"/>
</dbReference>
<dbReference type="AlphaFoldDB" id="A0A9P6M332"/>
<evidence type="ECO:0000313" key="5">
    <source>
        <dbReference type="Proteomes" id="UP000738359"/>
    </source>
</evidence>
<dbReference type="Proteomes" id="UP000738359">
    <property type="component" value="Unassembled WGS sequence"/>
</dbReference>
<protein>
    <recommendedName>
        <fullName evidence="3">Response regulatory domain-containing protein</fullName>
    </recommendedName>
</protein>
<accession>A0A9P6M332</accession>
<dbReference type="OrthoDB" id="60033at2759"/>
<evidence type="ECO:0000259" key="3">
    <source>
        <dbReference type="PROSITE" id="PS50110"/>
    </source>
</evidence>
<dbReference type="EMBL" id="JAAAHY010000463">
    <property type="protein sequence ID" value="KAF9963492.1"/>
    <property type="molecule type" value="Genomic_DNA"/>
</dbReference>
<sequence length="76" mass="8330">MDGLAATKKVRALEAEFAQEHKDEAGGNMRIPIVGLSADIQQTTKESCIKAGMDEYMTKPLLTKGLALLIQRYCCN</sequence>